<dbReference type="Pfam" id="PF02782">
    <property type="entry name" value="FGGY_C"/>
    <property type="match status" value="1"/>
</dbReference>
<dbReference type="InterPro" id="IPR050406">
    <property type="entry name" value="FGGY_Carb_Kinase"/>
</dbReference>
<evidence type="ECO:0000259" key="5">
    <source>
        <dbReference type="Pfam" id="PF00370"/>
    </source>
</evidence>
<dbReference type="HOGENOM" id="CLU_009281_3_3_11"/>
<dbReference type="GO" id="GO:0016301">
    <property type="term" value="F:kinase activity"/>
    <property type="evidence" value="ECO:0007669"/>
    <property type="project" value="UniProtKB-KW"/>
</dbReference>
<keyword evidence="2" id="KW-0859">Xylose metabolism</keyword>
<evidence type="ECO:0000256" key="2">
    <source>
        <dbReference type="ARBA" id="ARBA00022629"/>
    </source>
</evidence>
<dbReference type="PATRIC" id="fig|1618207.4.peg.1274"/>
<reference evidence="7 8" key="1">
    <citation type="journal article" date="2015" name="Genome Announc.">
        <title>Complete Genome Sequencing of Protease-Producing Novel Arthrobacter sp. Strain IHBB 11108 Using PacBio Single-Molecule Real-Time Sequencing Technology.</title>
        <authorList>
            <person name="Kiran S."/>
            <person name="Swarnkar M.K."/>
            <person name="Pal M."/>
            <person name="Thakur R."/>
            <person name="Tewari R."/>
            <person name="Singh A.K."/>
            <person name="Gulati A."/>
        </authorList>
    </citation>
    <scope>NUCLEOTIDE SEQUENCE [LARGE SCALE GENOMIC DNA]</scope>
    <source>
        <strain evidence="7 8">IHBB 11108</strain>
    </source>
</reference>
<dbReference type="Pfam" id="PF00370">
    <property type="entry name" value="FGGY_N"/>
    <property type="match status" value="1"/>
</dbReference>
<feature type="domain" description="Carbohydrate kinase FGGY N-terminal" evidence="5">
    <location>
        <begin position="1"/>
        <end position="243"/>
    </location>
</feature>
<keyword evidence="4 7" id="KW-0418">Kinase</keyword>
<evidence type="ECO:0000313" key="7">
    <source>
        <dbReference type="EMBL" id="AJT41224.1"/>
    </source>
</evidence>
<name>A0A0D4BY31_9MICC</name>
<evidence type="ECO:0000313" key="8">
    <source>
        <dbReference type="Proteomes" id="UP000061839"/>
    </source>
</evidence>
<proteinExistence type="inferred from homology"/>
<dbReference type="EMBL" id="CP011005">
    <property type="protein sequence ID" value="AJT41224.1"/>
    <property type="molecule type" value="Genomic_DNA"/>
</dbReference>
<keyword evidence="8" id="KW-1185">Reference proteome</keyword>
<comment type="similarity">
    <text evidence="1">Belongs to the FGGY kinase family.</text>
</comment>
<dbReference type="PIRSF" id="PIRSF000538">
    <property type="entry name" value="GlpK"/>
    <property type="match status" value="1"/>
</dbReference>
<dbReference type="STRING" id="1618207.UM93_06280"/>
<accession>A0A0D4BY31</accession>
<evidence type="ECO:0000259" key="6">
    <source>
        <dbReference type="Pfam" id="PF02782"/>
    </source>
</evidence>
<dbReference type="OrthoDB" id="9782710at2"/>
<dbReference type="GO" id="GO:0042732">
    <property type="term" value="P:D-xylose metabolic process"/>
    <property type="evidence" value="ECO:0007669"/>
    <property type="project" value="UniProtKB-KW"/>
</dbReference>
<dbReference type="AlphaFoldDB" id="A0A0D4BY31"/>
<dbReference type="PANTHER" id="PTHR43095">
    <property type="entry name" value="SUGAR KINASE"/>
    <property type="match status" value="1"/>
</dbReference>
<organism evidence="7 8">
    <name type="scientific">Psychromicrobium lacuslunae</name>
    <dbReference type="NCBI Taxonomy" id="1618207"/>
    <lineage>
        <taxon>Bacteria</taxon>
        <taxon>Bacillati</taxon>
        <taxon>Actinomycetota</taxon>
        <taxon>Actinomycetes</taxon>
        <taxon>Micrococcales</taxon>
        <taxon>Micrococcaceae</taxon>
        <taxon>Psychromicrobium</taxon>
    </lineage>
</organism>
<dbReference type="PANTHER" id="PTHR43095:SF5">
    <property type="entry name" value="XYLULOSE KINASE"/>
    <property type="match status" value="1"/>
</dbReference>
<evidence type="ECO:0000256" key="3">
    <source>
        <dbReference type="ARBA" id="ARBA00022679"/>
    </source>
</evidence>
<feature type="domain" description="Carbohydrate kinase FGGY C-terminal" evidence="6">
    <location>
        <begin position="258"/>
        <end position="435"/>
    </location>
</feature>
<keyword evidence="3" id="KW-0808">Transferase</keyword>
<dbReference type="CDD" id="cd07804">
    <property type="entry name" value="ASKHA_NBD_FGGY_RrXK-like"/>
    <property type="match status" value="1"/>
</dbReference>
<sequence>MFLGIDIGTGSSKGVLVSRDGRILDRETVEHTVSTPQPGWYEFDAELVWWAEIQQLSKALLARSTEPLEGVCVSGMGPCLVVTDEAFRPLRPAILYGVDSRAGQEIGELNQEIGAQSIFERCGKQLSTQSVGPKIRWLAHHQPEVFAATRHIFSLNSFIVAKLTGEYIQDHHTASQSDPLYDLHSNDWIPENWATIAGDIPRPRLVWPTEIVGKVTAKAAALTGIPAGTPVVAGTVDAWAEAFSAGVRQPGDTMLMYGSTLFVVQMLAGYQAHEKLWTTTGVDRETLSLAAGTSTSGTLTSWLRQLFGNPSFEKLITEASAIPAGSNGLLLLPYFAGERTPIFDAEARGTIIGLTTAHQRGHLFRAGYEGIAFGARQIMDFLAQSAERPQRLVAVGGGTQSALWTQIVSDVTGYPQEVPAETIGASYGDALMAAIGTGSVEVGTDWAEISHTVRPNPEHQEIYAELYQAFSALYPATKETMHQLTRLQK</sequence>
<dbReference type="InterPro" id="IPR043129">
    <property type="entry name" value="ATPase_NBD"/>
</dbReference>
<dbReference type="InterPro" id="IPR000577">
    <property type="entry name" value="Carb_kinase_FGGY"/>
</dbReference>
<dbReference type="RefSeq" id="WP_045074420.1">
    <property type="nucleotide sequence ID" value="NZ_CP011005.1"/>
</dbReference>
<keyword evidence="2" id="KW-0119">Carbohydrate metabolism</keyword>
<dbReference type="Gene3D" id="3.30.420.40">
    <property type="match status" value="2"/>
</dbReference>
<evidence type="ECO:0000256" key="4">
    <source>
        <dbReference type="ARBA" id="ARBA00022777"/>
    </source>
</evidence>
<protein>
    <submittedName>
        <fullName evidence="7">Sugar kinase</fullName>
    </submittedName>
</protein>
<gene>
    <name evidence="7" type="ORF">UM93_06280</name>
</gene>
<dbReference type="KEGG" id="ari:UM93_06280"/>
<evidence type="ECO:0000256" key="1">
    <source>
        <dbReference type="ARBA" id="ARBA00009156"/>
    </source>
</evidence>
<dbReference type="InterPro" id="IPR018484">
    <property type="entry name" value="FGGY_N"/>
</dbReference>
<dbReference type="SUPFAM" id="SSF53067">
    <property type="entry name" value="Actin-like ATPase domain"/>
    <property type="match status" value="2"/>
</dbReference>
<dbReference type="Proteomes" id="UP000061839">
    <property type="component" value="Chromosome"/>
</dbReference>
<dbReference type="InterPro" id="IPR018485">
    <property type="entry name" value="FGGY_C"/>
</dbReference>